<dbReference type="KEGG" id="pbr:PB2503_01687"/>
<dbReference type="OrthoDB" id="9788300at2"/>
<feature type="domain" description="N-acetyltransferase" evidence="1">
    <location>
        <begin position="7"/>
        <end position="166"/>
    </location>
</feature>
<evidence type="ECO:0000259" key="1">
    <source>
        <dbReference type="PROSITE" id="PS51186"/>
    </source>
</evidence>
<name>E0TBS3_PARBH</name>
<dbReference type="HOGENOM" id="CLU_013985_42_2_5"/>
<dbReference type="EMBL" id="CP002156">
    <property type="protein sequence ID" value="ADM08416.1"/>
    <property type="molecule type" value="Genomic_DNA"/>
</dbReference>
<dbReference type="PROSITE" id="PS51186">
    <property type="entry name" value="GNAT"/>
    <property type="match status" value="1"/>
</dbReference>
<dbReference type="eggNOG" id="COG0456">
    <property type="taxonomic scope" value="Bacteria"/>
</dbReference>
<reference evidence="2 3" key="2">
    <citation type="journal article" date="2011" name="J. Bacteriol.">
        <title>Complete genome sequence of strain HTCC2503T of Parvularcula bermudensis, the type species of the order "Parvularculales" in the class Alphaproteobacteria.</title>
        <authorList>
            <person name="Oh H.M."/>
            <person name="Kang I."/>
            <person name="Vergin K.L."/>
            <person name="Kang D."/>
            <person name="Rhee K.H."/>
            <person name="Giovannoni S.J."/>
            <person name="Cho J.C."/>
        </authorList>
    </citation>
    <scope>NUCLEOTIDE SEQUENCE [LARGE SCALE GENOMIC DNA]</scope>
    <source>
        <strain evidence="3">ATCC BAA-594 / HTCC2503 / KCTC 12087</strain>
    </source>
</reference>
<dbReference type="CDD" id="cd04301">
    <property type="entry name" value="NAT_SF"/>
    <property type="match status" value="1"/>
</dbReference>
<dbReference type="InterPro" id="IPR016181">
    <property type="entry name" value="Acyl_CoA_acyltransferase"/>
</dbReference>
<keyword evidence="2" id="KW-0808">Transferase</keyword>
<dbReference type="PANTHER" id="PTHR43138">
    <property type="entry name" value="ACETYLTRANSFERASE, GNAT FAMILY"/>
    <property type="match status" value="1"/>
</dbReference>
<dbReference type="Pfam" id="PF00583">
    <property type="entry name" value="Acetyltransf_1"/>
    <property type="match status" value="1"/>
</dbReference>
<evidence type="ECO:0000313" key="3">
    <source>
        <dbReference type="Proteomes" id="UP000001302"/>
    </source>
</evidence>
<organism evidence="2 3">
    <name type="scientific">Parvularcula bermudensis (strain ATCC BAA-594 / HTCC2503 / KCTC 12087)</name>
    <dbReference type="NCBI Taxonomy" id="314260"/>
    <lineage>
        <taxon>Bacteria</taxon>
        <taxon>Pseudomonadati</taxon>
        <taxon>Pseudomonadota</taxon>
        <taxon>Alphaproteobacteria</taxon>
        <taxon>Parvularculales</taxon>
        <taxon>Parvularculaceae</taxon>
        <taxon>Parvularcula</taxon>
    </lineage>
</organism>
<reference evidence="3" key="1">
    <citation type="submission" date="2010-08" db="EMBL/GenBank/DDBJ databases">
        <title>Genome sequence of Parvularcula bermudensis HTCC2503.</title>
        <authorList>
            <person name="Kang D.-M."/>
            <person name="Oh H.-M."/>
            <person name="Cho J.-C."/>
        </authorList>
    </citation>
    <scope>NUCLEOTIDE SEQUENCE [LARGE SCALE GENOMIC DNA]</scope>
    <source>
        <strain evidence="3">ATCC BAA-594 / HTCC2503 / KCTC 12087</strain>
    </source>
</reference>
<keyword evidence="3" id="KW-1185">Reference proteome</keyword>
<dbReference type="InterPro" id="IPR000182">
    <property type="entry name" value="GNAT_dom"/>
</dbReference>
<dbReference type="Gene3D" id="3.40.630.30">
    <property type="match status" value="1"/>
</dbReference>
<dbReference type="InterPro" id="IPR052742">
    <property type="entry name" value="Mito_N-acetyltransferase"/>
</dbReference>
<dbReference type="RefSeq" id="WP_013299390.1">
    <property type="nucleotide sequence ID" value="NC_014414.1"/>
</dbReference>
<dbReference type="PANTHER" id="PTHR43138:SF1">
    <property type="entry name" value="N-ACETYLTRANSFERASE ACA1"/>
    <property type="match status" value="1"/>
</dbReference>
<dbReference type="AlphaFoldDB" id="E0TBS3"/>
<accession>E0TBS3</accession>
<protein>
    <submittedName>
        <fullName evidence="2">Putative acetyltransferase</fullName>
    </submittedName>
</protein>
<proteinExistence type="predicted"/>
<sequence length="166" mass="18033">MKNDSGLTIRRAKRGDDADLARLLMPVIRAGETYPLPRHMSSEAAIAYWQGEGRQVFLATGERETVGTYYLRANHQGGGDHVANCGYIVAEGARGKGIASALCTHSLRQARLAGFTAMQFNFVVSSNTQAVHLWSQHGFAIVGRLPGAFMHPTKGAVDALVMYRTL</sequence>
<dbReference type="Proteomes" id="UP000001302">
    <property type="component" value="Chromosome"/>
</dbReference>
<evidence type="ECO:0000313" key="2">
    <source>
        <dbReference type="EMBL" id="ADM08416.1"/>
    </source>
</evidence>
<gene>
    <name evidence="2" type="ordered locus">PB2503_01687</name>
</gene>
<dbReference type="GO" id="GO:0016747">
    <property type="term" value="F:acyltransferase activity, transferring groups other than amino-acyl groups"/>
    <property type="evidence" value="ECO:0007669"/>
    <property type="project" value="InterPro"/>
</dbReference>
<dbReference type="STRING" id="314260.PB2503_01687"/>
<dbReference type="SUPFAM" id="SSF55729">
    <property type="entry name" value="Acyl-CoA N-acyltransferases (Nat)"/>
    <property type="match status" value="1"/>
</dbReference>